<dbReference type="AlphaFoldDB" id="A0A9P8THP6"/>
<reference evidence="1" key="2">
    <citation type="submission" date="2021-01" db="EMBL/GenBank/DDBJ databases">
        <authorList>
            <person name="Schikora-Tamarit M.A."/>
        </authorList>
    </citation>
    <scope>NUCLEOTIDE SEQUENCE</scope>
    <source>
        <strain evidence="1">CBS6341</strain>
    </source>
</reference>
<comment type="caution">
    <text evidence="1">The sequence shown here is derived from an EMBL/GenBank/DDBJ whole genome shotgun (WGS) entry which is preliminary data.</text>
</comment>
<dbReference type="EMBL" id="JAEUBF010000390">
    <property type="protein sequence ID" value="KAH3679055.1"/>
    <property type="molecule type" value="Genomic_DNA"/>
</dbReference>
<evidence type="ECO:0000313" key="1">
    <source>
        <dbReference type="EMBL" id="KAH3679055.1"/>
    </source>
</evidence>
<keyword evidence="2" id="KW-1185">Reference proteome</keyword>
<proteinExistence type="predicted"/>
<reference evidence="1" key="1">
    <citation type="journal article" date="2021" name="Open Biol.">
        <title>Shared evolutionary footprints suggest mitochondrial oxidative damage underlies multiple complex I losses in fungi.</title>
        <authorList>
            <person name="Schikora-Tamarit M.A."/>
            <person name="Marcet-Houben M."/>
            <person name="Nosek J."/>
            <person name="Gabaldon T."/>
        </authorList>
    </citation>
    <scope>NUCLEOTIDE SEQUENCE</scope>
    <source>
        <strain evidence="1">CBS6341</strain>
    </source>
</reference>
<accession>A0A9P8THP6</accession>
<organism evidence="1 2">
    <name type="scientific">Wickerhamomyces mucosus</name>
    <dbReference type="NCBI Taxonomy" id="1378264"/>
    <lineage>
        <taxon>Eukaryota</taxon>
        <taxon>Fungi</taxon>
        <taxon>Dikarya</taxon>
        <taxon>Ascomycota</taxon>
        <taxon>Saccharomycotina</taxon>
        <taxon>Saccharomycetes</taxon>
        <taxon>Phaffomycetales</taxon>
        <taxon>Wickerhamomycetaceae</taxon>
        <taxon>Wickerhamomyces</taxon>
    </lineage>
</organism>
<evidence type="ECO:0008006" key="3">
    <source>
        <dbReference type="Google" id="ProtNLM"/>
    </source>
</evidence>
<evidence type="ECO:0000313" key="2">
    <source>
        <dbReference type="Proteomes" id="UP000769528"/>
    </source>
</evidence>
<gene>
    <name evidence="1" type="ORF">WICMUC_001250</name>
</gene>
<name>A0A9P8THP6_9ASCO</name>
<dbReference type="OrthoDB" id="2564148at2759"/>
<sequence>MSSLKVISSELVPASTHDITQSNSLRSELNDLNMDNNHINYIHSDHLNYTFINKEFLPDGFKSPSNYDARSLQSFRNLTSTPTGSSYPLSLPKSLPIDWELFNNQFSLQQKLEQSRNNRYKKRKKLSLQNNSIIEELPFEIMELITNCIGKQNDLIELSQTCTKFNRFVNTKLYENILILNKSNNYNNIKHMNSDFTVLAMENYPKLLATLHSNDFNLQLIKSIIVLPSIDESFQNETNILQPLYDILMTKNNNLQKFYNYDLLNLKKFGSLLKINKDHLIKYNFRKYNSFNLMQDNDYENDSSEIKDIDDFIQLDLLNLQNSVIFQWEDFKLLPDSVQDLNISIENQYTMMNNNNENLNHKILNKLQNLTDLQLSNSFSLNKIINELQPIYNNSNSSFKRLKLNSLSITNIHKNYMNPLISFEKLNSIIDIPYLTKFEIKINCLDNLNCNGACIIEFFNQWFNEITKYDDDLKLNNLESLSIIEINSTSQLNRVNNQWDYLFIESFDKMSKICENLKEFYMNLNDYPKLLTNNTGIDDDIDEIISTRETMYNNLLKLFNPIKLSKLEISDFFYDWLPFQKNTIFINKSTYNLNYFNHCPCSSCDSSKNLIINNLTFGDEDNLNSFQDLILRELFTNSKSSNGFMTRFNPINSMHPLTNSFMAASTNKNNSFLIFKPGLSLTIEEFYSVVENLIHSLINQLSINDLLRNYPNVIEINLGGLSFNIFNDIKGRKFIHSLFNDEKIPY</sequence>
<protein>
    <recommendedName>
        <fullName evidence="3">F-box domain-containing protein</fullName>
    </recommendedName>
</protein>
<dbReference type="Proteomes" id="UP000769528">
    <property type="component" value="Unassembled WGS sequence"/>
</dbReference>